<dbReference type="EMBL" id="JAOYFB010000001">
    <property type="protein sequence ID" value="KAK4003951.1"/>
    <property type="molecule type" value="Genomic_DNA"/>
</dbReference>
<comment type="caution">
    <text evidence="2">The sequence shown here is derived from an EMBL/GenBank/DDBJ whole genome shotgun (WGS) entry which is preliminary data.</text>
</comment>
<evidence type="ECO:0000313" key="3">
    <source>
        <dbReference type="Proteomes" id="UP001234178"/>
    </source>
</evidence>
<dbReference type="Proteomes" id="UP001234178">
    <property type="component" value="Unassembled WGS sequence"/>
</dbReference>
<evidence type="ECO:0000313" key="2">
    <source>
        <dbReference type="EMBL" id="KAK4003951.1"/>
    </source>
</evidence>
<keyword evidence="3" id="KW-1185">Reference proteome</keyword>
<evidence type="ECO:0000256" key="1">
    <source>
        <dbReference type="SAM" id="MobiDB-lite"/>
    </source>
</evidence>
<protein>
    <submittedName>
        <fullName evidence="2">Uncharacterized protein</fullName>
    </submittedName>
</protein>
<reference evidence="2 3" key="1">
    <citation type="journal article" date="2023" name="Nucleic Acids Res.">
        <title>The hologenome of Daphnia magna reveals possible DNA methylation and microbiome-mediated evolution of the host genome.</title>
        <authorList>
            <person name="Chaturvedi A."/>
            <person name="Li X."/>
            <person name="Dhandapani V."/>
            <person name="Marshall H."/>
            <person name="Kissane S."/>
            <person name="Cuenca-Cambronero M."/>
            <person name="Asole G."/>
            <person name="Calvet F."/>
            <person name="Ruiz-Romero M."/>
            <person name="Marangio P."/>
            <person name="Guigo R."/>
            <person name="Rago D."/>
            <person name="Mirbahai L."/>
            <person name="Eastwood N."/>
            <person name="Colbourne J.K."/>
            <person name="Zhou J."/>
            <person name="Mallon E."/>
            <person name="Orsini L."/>
        </authorList>
    </citation>
    <scope>NUCLEOTIDE SEQUENCE [LARGE SCALE GENOMIC DNA]</scope>
    <source>
        <strain evidence="2">LRV0_1</strain>
    </source>
</reference>
<gene>
    <name evidence="2" type="ORF">OUZ56_005696</name>
</gene>
<accession>A0ABQ9YTH8</accession>
<organism evidence="2 3">
    <name type="scientific">Daphnia magna</name>
    <dbReference type="NCBI Taxonomy" id="35525"/>
    <lineage>
        <taxon>Eukaryota</taxon>
        <taxon>Metazoa</taxon>
        <taxon>Ecdysozoa</taxon>
        <taxon>Arthropoda</taxon>
        <taxon>Crustacea</taxon>
        <taxon>Branchiopoda</taxon>
        <taxon>Diplostraca</taxon>
        <taxon>Cladocera</taxon>
        <taxon>Anomopoda</taxon>
        <taxon>Daphniidae</taxon>
        <taxon>Daphnia</taxon>
    </lineage>
</organism>
<name>A0ABQ9YTH8_9CRUS</name>
<sequence length="107" mass="12291">MAQYYLKIGLTPKRIRARIKTGIKEKREEKAFNKSVIFISLAWKSTSQAEKLTVLRTKATIKSPHFPQTTKKRKAPSFEDPPGNFDAKDNLQEQNTECEDFNAQTCN</sequence>
<proteinExistence type="predicted"/>
<feature type="region of interest" description="Disordered" evidence="1">
    <location>
        <begin position="64"/>
        <end position="107"/>
    </location>
</feature>